<protein>
    <recommendedName>
        <fullName evidence="3">Cohesin domain-containing protein</fullName>
    </recommendedName>
</protein>
<dbReference type="InterPro" id="IPR008965">
    <property type="entry name" value="CBM2/CBM3_carb-bd_dom_sf"/>
</dbReference>
<dbReference type="AlphaFoldDB" id="A0A1V1PFZ1"/>
<reference evidence="2" key="1">
    <citation type="submission" date="2012-11" db="EMBL/GenBank/DDBJ databases">
        <authorList>
            <person name="Lucero-Rivera Y.E."/>
            <person name="Tovar-Ramirez D."/>
        </authorList>
    </citation>
    <scope>NUCLEOTIDE SEQUENCE [LARGE SCALE GENOMIC DNA]</scope>
    <source>
        <strain evidence="2">Araruama</strain>
    </source>
</reference>
<organism evidence="1 2">
    <name type="scientific">Candidatus Magnetoglobus multicellularis str. Araruama</name>
    <dbReference type="NCBI Taxonomy" id="890399"/>
    <lineage>
        <taxon>Bacteria</taxon>
        <taxon>Pseudomonadati</taxon>
        <taxon>Thermodesulfobacteriota</taxon>
        <taxon>Desulfobacteria</taxon>
        <taxon>Desulfobacterales</taxon>
        <taxon>Desulfobacteraceae</taxon>
        <taxon>Candidatus Magnetoglobus</taxon>
    </lineage>
</organism>
<dbReference type="SUPFAM" id="SSF49384">
    <property type="entry name" value="Carbohydrate-binding domain"/>
    <property type="match status" value="1"/>
</dbReference>
<gene>
    <name evidence="1" type="ORF">OMM_00777</name>
</gene>
<evidence type="ECO:0000313" key="2">
    <source>
        <dbReference type="Proteomes" id="UP000189670"/>
    </source>
</evidence>
<name>A0A1V1PFZ1_9BACT</name>
<dbReference type="GO" id="GO:0030246">
    <property type="term" value="F:carbohydrate binding"/>
    <property type="evidence" value="ECO:0007669"/>
    <property type="project" value="InterPro"/>
</dbReference>
<dbReference type="Proteomes" id="UP000189670">
    <property type="component" value="Unassembled WGS sequence"/>
</dbReference>
<accession>A0A1V1PFZ1</accession>
<evidence type="ECO:0000313" key="1">
    <source>
        <dbReference type="EMBL" id="ETR73688.1"/>
    </source>
</evidence>
<comment type="caution">
    <text evidence="1">The sequence shown here is derived from an EMBL/GenBank/DDBJ whole genome shotgun (WGS) entry which is preliminary data.</text>
</comment>
<dbReference type="EMBL" id="ATBP01000044">
    <property type="protein sequence ID" value="ETR73688.1"/>
    <property type="molecule type" value="Genomic_DNA"/>
</dbReference>
<proteinExistence type="predicted"/>
<evidence type="ECO:0008006" key="3">
    <source>
        <dbReference type="Google" id="ProtNLM"/>
    </source>
</evidence>
<sequence length="183" mass="20142">MKEVLVKTTIRKQCKLMLFIAISVAIMFNANSLLAKTQHITLEPASDVSFSGETIAVKILYNVLEGKKKTSGIGLRIHFNSKFIDAMTLTDVYGEGMIGQHYTPQTDVENLDGDANTDKFIIVAWASITRNWPVFLDMPGQLAVLSVKIKADAPNAETKINVTSSSNAANYDFESQSARLLIQ</sequence>
<dbReference type="Gene3D" id="2.60.40.680">
    <property type="match status" value="1"/>
</dbReference>